<dbReference type="RefSeq" id="WP_066443423.1">
    <property type="nucleotide sequence ID" value="NZ_CAUWFI010000016.1"/>
</dbReference>
<dbReference type="GeneID" id="98916451"/>
<dbReference type="EMBL" id="SMCQ01000025">
    <property type="protein sequence ID" value="TCV92955.1"/>
    <property type="molecule type" value="Genomic_DNA"/>
</dbReference>
<accession>A0A4R3YJS3</accession>
<gene>
    <name evidence="1" type="ORF">EDD60_12543</name>
</gene>
<comment type="caution">
    <text evidence="1">The sequence shown here is derived from an EMBL/GenBank/DDBJ whole genome shotgun (WGS) entry which is preliminary data.</text>
</comment>
<reference evidence="1 2" key="1">
    <citation type="submission" date="2019-03" db="EMBL/GenBank/DDBJ databases">
        <title>Genomic Encyclopedia of Type Strains, Phase IV (KMG-IV): sequencing the most valuable type-strain genomes for metagenomic binning, comparative biology and taxonomic classification.</title>
        <authorList>
            <person name="Goeker M."/>
        </authorList>
    </citation>
    <scope>NUCLEOTIDE SEQUENCE [LARGE SCALE GENOMIC DNA]</scope>
    <source>
        <strain evidence="1 2">DSM 29487</strain>
    </source>
</reference>
<keyword evidence="2" id="KW-1185">Reference proteome</keyword>
<evidence type="ECO:0000313" key="1">
    <source>
        <dbReference type="EMBL" id="TCV92955.1"/>
    </source>
</evidence>
<proteinExistence type="predicted"/>
<evidence type="ECO:0000313" key="2">
    <source>
        <dbReference type="Proteomes" id="UP000295515"/>
    </source>
</evidence>
<organism evidence="1 2">
    <name type="scientific">Longibaculum muris</name>
    <dbReference type="NCBI Taxonomy" id="1796628"/>
    <lineage>
        <taxon>Bacteria</taxon>
        <taxon>Bacillati</taxon>
        <taxon>Bacillota</taxon>
        <taxon>Erysipelotrichia</taxon>
        <taxon>Erysipelotrichales</taxon>
        <taxon>Coprobacillaceae</taxon>
        <taxon>Longibaculum</taxon>
    </lineage>
</organism>
<name>A0A4R3YJS3_9FIRM</name>
<sequence>MNMRDSLKRFYEYLESDEDLMYCVRIQVEWNEEAFLKMKRLSREVMKDYAHEDNYPKRFIAYFMWEIPTIIDILSQFKHCSKKDKSKGYTDETYHIMITEKIDQLKKLQQEFISSLNVY</sequence>
<protein>
    <submittedName>
        <fullName evidence="1">Uncharacterized protein</fullName>
    </submittedName>
</protein>
<dbReference type="AlphaFoldDB" id="A0A4R3YJS3"/>
<dbReference type="Proteomes" id="UP000295515">
    <property type="component" value="Unassembled WGS sequence"/>
</dbReference>